<accession>A0ABQ5V5Q8</accession>
<evidence type="ECO:0000256" key="4">
    <source>
        <dbReference type="ARBA" id="ARBA00035174"/>
    </source>
</evidence>
<comment type="caution">
    <text evidence="7">The sequence shown here is derived from an EMBL/GenBank/DDBJ whole genome shotgun (WGS) entry which is preliminary data.</text>
</comment>
<dbReference type="Proteomes" id="UP001161390">
    <property type="component" value="Unassembled WGS sequence"/>
</dbReference>
<reference evidence="7" key="1">
    <citation type="journal article" date="2014" name="Int. J. Syst. Evol. Microbiol.">
        <title>Complete genome of a new Firmicutes species belonging to the dominant human colonic microbiota ('Ruminococcus bicirculans') reveals two chromosomes and a selective capacity to utilize plant glucans.</title>
        <authorList>
            <consortium name="NISC Comparative Sequencing Program"/>
            <person name="Wegmann U."/>
            <person name="Louis P."/>
            <person name="Goesmann A."/>
            <person name="Henrissat B."/>
            <person name="Duncan S.H."/>
            <person name="Flint H.J."/>
        </authorList>
    </citation>
    <scope>NUCLEOTIDE SEQUENCE</scope>
    <source>
        <strain evidence="7">NBRC 108216</strain>
    </source>
</reference>
<dbReference type="PANTHER" id="PTHR13528:SF2">
    <property type="entry name" value="LARGE RIBOSOMAL SUBUNIT PROTEIN BL28M"/>
    <property type="match status" value="1"/>
</dbReference>
<dbReference type="InterPro" id="IPR034704">
    <property type="entry name" value="Ribosomal_bL28/bL31-like_sf"/>
</dbReference>
<dbReference type="GO" id="GO:0005840">
    <property type="term" value="C:ribosome"/>
    <property type="evidence" value="ECO:0007669"/>
    <property type="project" value="UniProtKB-KW"/>
</dbReference>
<protein>
    <recommendedName>
        <fullName evidence="4 5">Large ribosomal subunit protein bL28</fullName>
    </recommendedName>
</protein>
<dbReference type="PANTHER" id="PTHR13528">
    <property type="entry name" value="39S RIBOSOMAL PROTEIN L28, MITOCHONDRIAL"/>
    <property type="match status" value="1"/>
</dbReference>
<evidence type="ECO:0000256" key="5">
    <source>
        <dbReference type="HAMAP-Rule" id="MF_00373"/>
    </source>
</evidence>
<dbReference type="RefSeq" id="WP_284373987.1">
    <property type="nucleotide sequence ID" value="NZ_BSNJ01000007.1"/>
</dbReference>
<dbReference type="Pfam" id="PF00830">
    <property type="entry name" value="Ribosomal_L28"/>
    <property type="match status" value="1"/>
</dbReference>
<dbReference type="EMBL" id="BSNJ01000007">
    <property type="protein sequence ID" value="GLQ21921.1"/>
    <property type="molecule type" value="Genomic_DNA"/>
</dbReference>
<keyword evidence="8" id="KW-1185">Reference proteome</keyword>
<evidence type="ECO:0000313" key="7">
    <source>
        <dbReference type="EMBL" id="GLQ21921.1"/>
    </source>
</evidence>
<keyword evidence="3 5" id="KW-0687">Ribonucleoprotein</keyword>
<dbReference type="SUPFAM" id="SSF143800">
    <property type="entry name" value="L28p-like"/>
    <property type="match status" value="1"/>
</dbReference>
<organism evidence="7 8">
    <name type="scientific">Algimonas porphyrae</name>
    <dbReference type="NCBI Taxonomy" id="1128113"/>
    <lineage>
        <taxon>Bacteria</taxon>
        <taxon>Pseudomonadati</taxon>
        <taxon>Pseudomonadota</taxon>
        <taxon>Alphaproteobacteria</taxon>
        <taxon>Maricaulales</taxon>
        <taxon>Robiginitomaculaceae</taxon>
        <taxon>Algimonas</taxon>
    </lineage>
</organism>
<dbReference type="InterPro" id="IPR026569">
    <property type="entry name" value="Ribosomal_bL28"/>
</dbReference>
<dbReference type="NCBIfam" id="TIGR00009">
    <property type="entry name" value="L28"/>
    <property type="match status" value="1"/>
</dbReference>
<gene>
    <name evidence="5 7" type="primary">rpmB</name>
    <name evidence="7" type="ORF">GCM10007854_28760</name>
</gene>
<keyword evidence="2 5" id="KW-0689">Ribosomal protein</keyword>
<feature type="region of interest" description="Disordered" evidence="6">
    <location>
        <begin position="1"/>
        <end position="20"/>
    </location>
</feature>
<evidence type="ECO:0000256" key="6">
    <source>
        <dbReference type="SAM" id="MobiDB-lite"/>
    </source>
</evidence>
<comment type="similarity">
    <text evidence="1 5">Belongs to the bacterial ribosomal protein bL28 family.</text>
</comment>
<evidence type="ECO:0000256" key="3">
    <source>
        <dbReference type="ARBA" id="ARBA00023274"/>
    </source>
</evidence>
<sequence length="100" mass="10892">MSRTCDLLGTGPMSGHNVSHSNIKTKRRFEVNLCNVTLRSQALGQDYRLRIAAKTLRTVDFKGGLDGFLMGTKNHKLTDKARKLKKSVAASLEATGSEAA</sequence>
<dbReference type="InterPro" id="IPR001383">
    <property type="entry name" value="Ribosomal_bL28_bact-type"/>
</dbReference>
<dbReference type="Gene3D" id="2.30.170.40">
    <property type="entry name" value="Ribosomal protein L28/L24"/>
    <property type="match status" value="1"/>
</dbReference>
<evidence type="ECO:0000313" key="8">
    <source>
        <dbReference type="Proteomes" id="UP001161390"/>
    </source>
</evidence>
<dbReference type="HAMAP" id="MF_00373">
    <property type="entry name" value="Ribosomal_bL28"/>
    <property type="match status" value="1"/>
</dbReference>
<proteinExistence type="inferred from homology"/>
<evidence type="ECO:0000256" key="2">
    <source>
        <dbReference type="ARBA" id="ARBA00022980"/>
    </source>
</evidence>
<name>A0ABQ5V5Q8_9PROT</name>
<dbReference type="InterPro" id="IPR037147">
    <property type="entry name" value="Ribosomal_bL28_sf"/>
</dbReference>
<evidence type="ECO:0000256" key="1">
    <source>
        <dbReference type="ARBA" id="ARBA00008760"/>
    </source>
</evidence>
<reference evidence="7" key="2">
    <citation type="submission" date="2023-01" db="EMBL/GenBank/DDBJ databases">
        <title>Draft genome sequence of Algimonas porphyrae strain NBRC 108216.</title>
        <authorList>
            <person name="Sun Q."/>
            <person name="Mori K."/>
        </authorList>
    </citation>
    <scope>NUCLEOTIDE SEQUENCE</scope>
    <source>
        <strain evidence="7">NBRC 108216</strain>
    </source>
</reference>